<dbReference type="eggNOG" id="ENOG502QVJI">
    <property type="taxonomic scope" value="Eukaryota"/>
</dbReference>
<feature type="transmembrane region" description="Helical" evidence="2">
    <location>
        <begin position="244"/>
        <end position="266"/>
    </location>
</feature>
<dbReference type="Proteomes" id="UP000053630">
    <property type="component" value="Unassembled WGS sequence"/>
</dbReference>
<dbReference type="KEGG" id="fme:FOMMEDRAFT_171650"/>
<feature type="transmembrane region" description="Helical" evidence="2">
    <location>
        <begin position="52"/>
        <end position="71"/>
    </location>
</feature>
<protein>
    <recommendedName>
        <fullName evidence="5">PalH-domain-containing protein</fullName>
    </recommendedName>
</protein>
<evidence type="ECO:0000256" key="1">
    <source>
        <dbReference type="SAM" id="MobiDB-lite"/>
    </source>
</evidence>
<gene>
    <name evidence="3" type="ORF">FOMMEDRAFT_171650</name>
</gene>
<feature type="transmembrane region" description="Helical" evidence="2">
    <location>
        <begin position="217"/>
        <end position="238"/>
    </location>
</feature>
<dbReference type="AlphaFoldDB" id="R7SFB5"/>
<dbReference type="OMA" id="HIIIATH"/>
<keyword evidence="4" id="KW-1185">Reference proteome</keyword>
<evidence type="ECO:0000256" key="2">
    <source>
        <dbReference type="SAM" id="Phobius"/>
    </source>
</evidence>
<dbReference type="RefSeq" id="XP_007272320.1">
    <property type="nucleotide sequence ID" value="XM_007272258.1"/>
</dbReference>
<feature type="transmembrane region" description="Helical" evidence="2">
    <location>
        <begin position="148"/>
        <end position="168"/>
    </location>
</feature>
<feature type="compositionally biased region" description="Low complexity" evidence="1">
    <location>
        <begin position="351"/>
        <end position="369"/>
    </location>
</feature>
<feature type="transmembrane region" description="Helical" evidence="2">
    <location>
        <begin position="12"/>
        <end position="32"/>
    </location>
</feature>
<proteinExistence type="predicted"/>
<accession>R7SFB5</accession>
<evidence type="ECO:0008006" key="5">
    <source>
        <dbReference type="Google" id="ProtNLM"/>
    </source>
</evidence>
<evidence type="ECO:0000313" key="4">
    <source>
        <dbReference type="Proteomes" id="UP000053630"/>
    </source>
</evidence>
<keyword evidence="2" id="KW-1133">Transmembrane helix</keyword>
<evidence type="ECO:0000313" key="3">
    <source>
        <dbReference type="EMBL" id="EJC97416.1"/>
    </source>
</evidence>
<name>R7SFB5_FOMME</name>
<keyword evidence="2" id="KW-0472">Membrane</keyword>
<sequence length="431" mass="47506">MQPAFASSLPVQILLNGIVLALTCVLLFHLLFAAQYHWPLAPLNYALQLSGVPSLLISLIATLFVVLNSAFMDTREWPYMINYLAKDVPPIASLSGNSTDLSVTDSPTWTTAKLAGWYAMDATTSALVQITHIQFLALLYPSRLEQRLVLFLLGPLALLSASMELLPIHQNQTTVDVADTICNTCNAALSLLFTAALFLWGFAINRKQAWRTDGGTAVFGGAALALAIISTAINFLYIPTKDQYLWLPSLIWAVVLWQSFLGWWWWVGGGRGVGEVEELLRREERRERKCKAHAARRTVRKEKAQVLWRNASETPRFHRGVNAAHPGSVPIEEGEAIEMTDHSRGANITQAVEASSASTTASSPTTTEAGPSNILSRLRTTPPMLALSHFYHLLHRAHLAAAHSQALEQRPVHHQKLQIRTLLGGDLEALD</sequence>
<organism evidence="3 4">
    <name type="scientific">Fomitiporia mediterranea (strain MF3/22)</name>
    <name type="common">Grapevine white-rot fungus</name>
    <dbReference type="NCBI Taxonomy" id="694068"/>
    <lineage>
        <taxon>Eukaryota</taxon>
        <taxon>Fungi</taxon>
        <taxon>Dikarya</taxon>
        <taxon>Basidiomycota</taxon>
        <taxon>Agaricomycotina</taxon>
        <taxon>Agaricomycetes</taxon>
        <taxon>Hymenochaetales</taxon>
        <taxon>Hymenochaetaceae</taxon>
        <taxon>Fomitiporia</taxon>
    </lineage>
</organism>
<feature type="transmembrane region" description="Helical" evidence="2">
    <location>
        <begin position="188"/>
        <end position="205"/>
    </location>
</feature>
<dbReference type="GeneID" id="18677368"/>
<dbReference type="OrthoDB" id="3357304at2759"/>
<feature type="region of interest" description="Disordered" evidence="1">
    <location>
        <begin position="351"/>
        <end position="375"/>
    </location>
</feature>
<reference evidence="4" key="1">
    <citation type="journal article" date="2012" name="Science">
        <title>The Paleozoic origin of enzymatic lignin decomposition reconstructed from 31 fungal genomes.</title>
        <authorList>
            <person name="Floudas D."/>
            <person name="Binder M."/>
            <person name="Riley R."/>
            <person name="Barry K."/>
            <person name="Blanchette R.A."/>
            <person name="Henrissat B."/>
            <person name="Martinez A.T."/>
            <person name="Otillar R."/>
            <person name="Spatafora J.W."/>
            <person name="Yadav J.S."/>
            <person name="Aerts A."/>
            <person name="Benoit I."/>
            <person name="Boyd A."/>
            <person name="Carlson A."/>
            <person name="Copeland A."/>
            <person name="Coutinho P.M."/>
            <person name="de Vries R.P."/>
            <person name="Ferreira P."/>
            <person name="Findley K."/>
            <person name="Foster B."/>
            <person name="Gaskell J."/>
            <person name="Glotzer D."/>
            <person name="Gorecki P."/>
            <person name="Heitman J."/>
            <person name="Hesse C."/>
            <person name="Hori C."/>
            <person name="Igarashi K."/>
            <person name="Jurgens J.A."/>
            <person name="Kallen N."/>
            <person name="Kersten P."/>
            <person name="Kohler A."/>
            <person name="Kuees U."/>
            <person name="Kumar T.K.A."/>
            <person name="Kuo A."/>
            <person name="LaButti K."/>
            <person name="Larrondo L.F."/>
            <person name="Lindquist E."/>
            <person name="Ling A."/>
            <person name="Lombard V."/>
            <person name="Lucas S."/>
            <person name="Lundell T."/>
            <person name="Martin R."/>
            <person name="McLaughlin D.J."/>
            <person name="Morgenstern I."/>
            <person name="Morin E."/>
            <person name="Murat C."/>
            <person name="Nagy L.G."/>
            <person name="Nolan M."/>
            <person name="Ohm R.A."/>
            <person name="Patyshakuliyeva A."/>
            <person name="Rokas A."/>
            <person name="Ruiz-Duenas F.J."/>
            <person name="Sabat G."/>
            <person name="Salamov A."/>
            <person name="Samejima M."/>
            <person name="Schmutz J."/>
            <person name="Slot J.C."/>
            <person name="St John F."/>
            <person name="Stenlid J."/>
            <person name="Sun H."/>
            <person name="Sun S."/>
            <person name="Syed K."/>
            <person name="Tsang A."/>
            <person name="Wiebenga A."/>
            <person name="Young D."/>
            <person name="Pisabarro A."/>
            <person name="Eastwood D.C."/>
            <person name="Martin F."/>
            <person name="Cullen D."/>
            <person name="Grigoriev I.V."/>
            <person name="Hibbett D.S."/>
        </authorList>
    </citation>
    <scope>NUCLEOTIDE SEQUENCE [LARGE SCALE GENOMIC DNA]</scope>
    <source>
        <strain evidence="4">MF3/22</strain>
    </source>
</reference>
<dbReference type="EMBL" id="JH718642">
    <property type="protein sequence ID" value="EJC97416.1"/>
    <property type="molecule type" value="Genomic_DNA"/>
</dbReference>
<keyword evidence="2" id="KW-0812">Transmembrane</keyword>